<dbReference type="OrthoDB" id="6275927at2759"/>
<evidence type="ECO:0000313" key="2">
    <source>
        <dbReference type="EMBL" id="KAF9609194.1"/>
    </source>
</evidence>
<evidence type="ECO:0000313" key="3">
    <source>
        <dbReference type="Proteomes" id="UP000631114"/>
    </source>
</evidence>
<evidence type="ECO:0000256" key="1">
    <source>
        <dbReference type="SAM" id="MobiDB-lite"/>
    </source>
</evidence>
<feature type="compositionally biased region" description="Polar residues" evidence="1">
    <location>
        <begin position="34"/>
        <end position="61"/>
    </location>
</feature>
<comment type="caution">
    <text evidence="2">The sequence shown here is derived from an EMBL/GenBank/DDBJ whole genome shotgun (WGS) entry which is preliminary data.</text>
</comment>
<feature type="region of interest" description="Disordered" evidence="1">
    <location>
        <begin position="11"/>
        <end position="72"/>
    </location>
</feature>
<dbReference type="Proteomes" id="UP000631114">
    <property type="component" value="Unassembled WGS sequence"/>
</dbReference>
<feature type="compositionally biased region" description="Basic and acidic residues" evidence="1">
    <location>
        <begin position="11"/>
        <end position="27"/>
    </location>
</feature>
<keyword evidence="3" id="KW-1185">Reference proteome</keyword>
<reference evidence="2 3" key="1">
    <citation type="submission" date="2020-10" db="EMBL/GenBank/DDBJ databases">
        <title>The Coptis chinensis genome and diversification of protoberbering-type alkaloids.</title>
        <authorList>
            <person name="Wang B."/>
            <person name="Shu S."/>
            <person name="Song C."/>
            <person name="Liu Y."/>
        </authorList>
    </citation>
    <scope>NUCLEOTIDE SEQUENCE [LARGE SCALE GENOMIC DNA]</scope>
    <source>
        <strain evidence="2">HL-2020</strain>
        <tissue evidence="2">Leaf</tissue>
    </source>
</reference>
<protein>
    <submittedName>
        <fullName evidence="2">Uncharacterized protein</fullName>
    </submittedName>
</protein>
<accession>A0A835I267</accession>
<name>A0A835I267_9MAGN</name>
<dbReference type="AlphaFoldDB" id="A0A835I267"/>
<organism evidence="2 3">
    <name type="scientific">Coptis chinensis</name>
    <dbReference type="NCBI Taxonomy" id="261450"/>
    <lineage>
        <taxon>Eukaryota</taxon>
        <taxon>Viridiplantae</taxon>
        <taxon>Streptophyta</taxon>
        <taxon>Embryophyta</taxon>
        <taxon>Tracheophyta</taxon>
        <taxon>Spermatophyta</taxon>
        <taxon>Magnoliopsida</taxon>
        <taxon>Ranunculales</taxon>
        <taxon>Ranunculaceae</taxon>
        <taxon>Coptidoideae</taxon>
        <taxon>Coptis</taxon>
    </lineage>
</organism>
<sequence length="84" mass="9248">MINTFCSIQESKNETIDREEEAREKTKAVINEGSGENSMYQLPTPSDYSSGHESVTPNEQAPSPWMNQRPLGVDVNVGEFSGIG</sequence>
<gene>
    <name evidence="2" type="ORF">IFM89_014035</name>
</gene>
<dbReference type="EMBL" id="JADFTS010000004">
    <property type="protein sequence ID" value="KAF9609194.1"/>
    <property type="molecule type" value="Genomic_DNA"/>
</dbReference>
<proteinExistence type="predicted"/>